<dbReference type="AlphaFoldDB" id="A0A133VKE3"/>
<comment type="caution">
    <text evidence="1">The sequence shown here is derived from an EMBL/GenBank/DDBJ whole genome shotgun (WGS) entry which is preliminary data.</text>
</comment>
<keyword evidence="2" id="KW-1185">Reference proteome</keyword>
<dbReference type="EMBL" id="LHYH01000020">
    <property type="protein sequence ID" value="KXB06893.1"/>
    <property type="molecule type" value="Genomic_DNA"/>
</dbReference>
<gene>
    <name evidence="1" type="ORF">AKJ54_00990</name>
</gene>
<name>A0A133VKE3_9EURY</name>
<dbReference type="SUPFAM" id="SSF52540">
    <property type="entry name" value="P-loop containing nucleoside triphosphate hydrolases"/>
    <property type="match status" value="1"/>
</dbReference>
<proteinExistence type="predicted"/>
<dbReference type="InterPro" id="IPR027417">
    <property type="entry name" value="P-loop_NTPase"/>
</dbReference>
<evidence type="ECO:0000313" key="2">
    <source>
        <dbReference type="Proteomes" id="UP000070504"/>
    </source>
</evidence>
<evidence type="ECO:0008006" key="3">
    <source>
        <dbReference type="Google" id="ProtNLM"/>
    </source>
</evidence>
<reference evidence="1 2" key="1">
    <citation type="journal article" date="2016" name="Sci. Rep.">
        <title>Metabolic traits of an uncultured archaeal lineage -MSBL1- from brine pools of the Red Sea.</title>
        <authorList>
            <person name="Mwirichia R."/>
            <person name="Alam I."/>
            <person name="Rashid M."/>
            <person name="Vinu M."/>
            <person name="Ba-Alawi W."/>
            <person name="Anthony Kamau A."/>
            <person name="Kamanda Ngugi D."/>
            <person name="Goker M."/>
            <person name="Klenk H.P."/>
            <person name="Bajic V."/>
            <person name="Stingl U."/>
        </authorList>
    </citation>
    <scope>NUCLEOTIDE SEQUENCE [LARGE SCALE GENOMIC DNA]</scope>
    <source>
        <strain evidence="1">SCGC-AAA382K21</strain>
    </source>
</reference>
<sequence length="186" mass="21645">MIKDRNLADEVMRVDDFQVLKDLFDEDEGQEKHLETEGGFKVTDISILDDVLKRINQNLKDLKRPGGLIFVEFSRSNYEEAMKNFEVDVLGDVLIVYIYSPFELTLERNLRRFEESSGEVDDHLVPKDMMETYYKDDDYEETFLESEESLRDSTPADLVVVRNDSEGVEKLRGELMKVIEALESSE</sequence>
<accession>A0A133VKE3</accession>
<protein>
    <recommendedName>
        <fullName evidence="3">Thymidylate kinase-like domain-containing protein</fullName>
    </recommendedName>
</protein>
<organism evidence="1 2">
    <name type="scientific">candidate division MSBL1 archaeon SCGC-AAA382K21</name>
    <dbReference type="NCBI Taxonomy" id="1698283"/>
    <lineage>
        <taxon>Archaea</taxon>
        <taxon>Methanobacteriati</taxon>
        <taxon>Methanobacteriota</taxon>
        <taxon>candidate division MSBL1</taxon>
    </lineage>
</organism>
<evidence type="ECO:0000313" key="1">
    <source>
        <dbReference type="EMBL" id="KXB06893.1"/>
    </source>
</evidence>
<dbReference type="Proteomes" id="UP000070504">
    <property type="component" value="Unassembled WGS sequence"/>
</dbReference>